<protein>
    <submittedName>
        <fullName evidence="1">Uncharacterized protein</fullName>
    </submittedName>
</protein>
<name>A0A2P4Y3N3_9STRA</name>
<comment type="caution">
    <text evidence="1">The sequence shown here is derived from an EMBL/GenBank/DDBJ whole genome shotgun (WGS) entry which is preliminary data.</text>
</comment>
<gene>
    <name evidence="1" type="ORF">PHPALM_10852</name>
</gene>
<dbReference type="Proteomes" id="UP000237271">
    <property type="component" value="Unassembled WGS sequence"/>
</dbReference>
<evidence type="ECO:0000313" key="2">
    <source>
        <dbReference type="Proteomes" id="UP000237271"/>
    </source>
</evidence>
<dbReference type="EMBL" id="NCKW01005802">
    <property type="protein sequence ID" value="POM72430.1"/>
    <property type="molecule type" value="Genomic_DNA"/>
</dbReference>
<reference evidence="1 2" key="1">
    <citation type="journal article" date="2017" name="Genome Biol. Evol.">
        <title>Phytophthora megakarya and P. palmivora, closely related causal agents of cacao black pod rot, underwent increases in genome sizes and gene numbers by different mechanisms.</title>
        <authorList>
            <person name="Ali S.S."/>
            <person name="Shao J."/>
            <person name="Lary D.J."/>
            <person name="Kronmiller B."/>
            <person name="Shen D."/>
            <person name="Strem M.D."/>
            <person name="Amoako-Attah I."/>
            <person name="Akrofi A.Y."/>
            <person name="Begoude B.A."/>
            <person name="Ten Hoopen G.M."/>
            <person name="Coulibaly K."/>
            <person name="Kebe B.I."/>
            <person name="Melnick R.L."/>
            <person name="Guiltinan M.J."/>
            <person name="Tyler B.M."/>
            <person name="Meinhardt L.W."/>
            <person name="Bailey B.A."/>
        </authorList>
    </citation>
    <scope>NUCLEOTIDE SEQUENCE [LARGE SCALE GENOMIC DNA]</scope>
    <source>
        <strain evidence="2">sbr112.9</strain>
    </source>
</reference>
<dbReference type="AlphaFoldDB" id="A0A2P4Y3N3"/>
<accession>A0A2P4Y3N3</accession>
<sequence>MLKCRKIFGLSADTPTFYPRQTTDTNELIQMLKSSLASKKVAPHMDWWPVTWCIFRFVCSVQSKVFKYASFATQGDWKCTNCGDFELPPWICPCSHLSVFCLLQAITYFPERYFMFDNKLTFNFSRRRTSHTGTLASDAELGGLKTPDLCTHSLRMTPQPEADSDKYCGGLVHEHIEEH</sequence>
<dbReference type="OrthoDB" id="116220at2759"/>
<evidence type="ECO:0000313" key="1">
    <source>
        <dbReference type="EMBL" id="POM72430.1"/>
    </source>
</evidence>
<proteinExistence type="predicted"/>
<organism evidence="1 2">
    <name type="scientific">Phytophthora palmivora</name>
    <dbReference type="NCBI Taxonomy" id="4796"/>
    <lineage>
        <taxon>Eukaryota</taxon>
        <taxon>Sar</taxon>
        <taxon>Stramenopiles</taxon>
        <taxon>Oomycota</taxon>
        <taxon>Peronosporomycetes</taxon>
        <taxon>Peronosporales</taxon>
        <taxon>Peronosporaceae</taxon>
        <taxon>Phytophthora</taxon>
    </lineage>
</organism>
<keyword evidence="2" id="KW-1185">Reference proteome</keyword>